<gene>
    <name evidence="4" type="ORF">PACLA_8A002786</name>
</gene>
<dbReference type="Proteomes" id="UP001152795">
    <property type="component" value="Unassembled WGS sequence"/>
</dbReference>
<keyword evidence="3 4" id="KW-0031">Aminopeptidase</keyword>
<dbReference type="PANTHER" id="PTHR28570:SF3">
    <property type="entry name" value="ASPARTYL AMINOPEPTIDASE"/>
    <property type="match status" value="1"/>
</dbReference>
<dbReference type="AlphaFoldDB" id="A0A7D9IHN0"/>
<comment type="similarity">
    <text evidence="3">Belongs to the peptidase M18 family.</text>
</comment>
<dbReference type="EC" id="3.4.11.21" evidence="2"/>
<keyword evidence="3" id="KW-0645">Protease</keyword>
<dbReference type="GO" id="GO:0004177">
    <property type="term" value="F:aminopeptidase activity"/>
    <property type="evidence" value="ECO:0007669"/>
    <property type="project" value="UniProtKB-KW"/>
</dbReference>
<dbReference type="InterPro" id="IPR001948">
    <property type="entry name" value="Peptidase_M18"/>
</dbReference>
<keyword evidence="3" id="KW-0479">Metal-binding</keyword>
<proteinExistence type="inferred from homology"/>
<dbReference type="SUPFAM" id="SSF53187">
    <property type="entry name" value="Zn-dependent exopeptidases"/>
    <property type="match status" value="1"/>
</dbReference>
<evidence type="ECO:0000313" key="4">
    <source>
        <dbReference type="EMBL" id="CAB4007790.1"/>
    </source>
</evidence>
<comment type="caution">
    <text evidence="4">The sequence shown here is derived from an EMBL/GenBank/DDBJ whole genome shotgun (WGS) entry which is preliminary data.</text>
</comment>
<sequence>MVARLGFKCLYKAYRNLIDFIQADAHQPLLIQLLCEQMSCKQEDIVDFELCLADTQPATVGGALSEFIFSPRLDNLVNAYASIQGLISSLDSSLTTDTNIRMAVLYDNEEIGSRSAQGAFSNWTELVLRRLSSASNEDRTCFERSLASSFLVSADQAHALHPNYSEKHEANLRPALHKGPIIKYNVNQKYATTAVTASVIRMVAEKHGIPLQEFGVRNDSPCGSTIGPILSAKLGISTVDVGGPQLSMHSIREMCCTSSIHHCTELYKNFFVDFPEIQKSLVGI</sequence>
<name>A0A7D9IHN0_PARCT</name>
<dbReference type="Pfam" id="PF02127">
    <property type="entry name" value="Peptidase_M18"/>
    <property type="match status" value="1"/>
</dbReference>
<dbReference type="GO" id="GO:0008237">
    <property type="term" value="F:metallopeptidase activity"/>
    <property type="evidence" value="ECO:0007669"/>
    <property type="project" value="UniProtKB-KW"/>
</dbReference>
<dbReference type="Gene3D" id="3.40.630.10">
    <property type="entry name" value="Zn peptidases"/>
    <property type="match status" value="1"/>
</dbReference>
<dbReference type="OrthoDB" id="9880441at2759"/>
<keyword evidence="3" id="KW-0482">Metalloprotease</keyword>
<comment type="catalytic activity">
    <reaction evidence="1">
        <text>Release of an N-terminal aspartate or glutamate from a peptide, with a preference for aspartate.</text>
        <dbReference type="EC" id="3.4.11.21"/>
    </reaction>
</comment>
<organism evidence="4 5">
    <name type="scientific">Paramuricea clavata</name>
    <name type="common">Red gorgonian</name>
    <name type="synonym">Violescent sea-whip</name>
    <dbReference type="NCBI Taxonomy" id="317549"/>
    <lineage>
        <taxon>Eukaryota</taxon>
        <taxon>Metazoa</taxon>
        <taxon>Cnidaria</taxon>
        <taxon>Anthozoa</taxon>
        <taxon>Octocorallia</taxon>
        <taxon>Malacalcyonacea</taxon>
        <taxon>Plexauridae</taxon>
        <taxon>Paramuricea</taxon>
    </lineage>
</organism>
<dbReference type="PRINTS" id="PR00932">
    <property type="entry name" value="AMINO1PTASE"/>
</dbReference>
<protein>
    <recommendedName>
        <fullName evidence="2">aspartyl aminopeptidase</fullName>
        <ecNumber evidence="2">3.4.11.21</ecNumber>
    </recommendedName>
</protein>
<keyword evidence="3" id="KW-0862">Zinc</keyword>
<keyword evidence="3" id="KW-0378">Hydrolase</keyword>
<evidence type="ECO:0000256" key="1">
    <source>
        <dbReference type="ARBA" id="ARBA00001335"/>
    </source>
</evidence>
<dbReference type="EMBL" id="CACRXK020005912">
    <property type="protein sequence ID" value="CAB4007790.1"/>
    <property type="molecule type" value="Genomic_DNA"/>
</dbReference>
<dbReference type="GO" id="GO:0006508">
    <property type="term" value="P:proteolysis"/>
    <property type="evidence" value="ECO:0007669"/>
    <property type="project" value="UniProtKB-KW"/>
</dbReference>
<reference evidence="4" key="1">
    <citation type="submission" date="2020-04" db="EMBL/GenBank/DDBJ databases">
        <authorList>
            <person name="Alioto T."/>
            <person name="Alioto T."/>
            <person name="Gomez Garrido J."/>
        </authorList>
    </citation>
    <scope>NUCLEOTIDE SEQUENCE</scope>
    <source>
        <strain evidence="4">A484AB</strain>
    </source>
</reference>
<evidence type="ECO:0000256" key="3">
    <source>
        <dbReference type="RuleBase" id="RU004386"/>
    </source>
</evidence>
<evidence type="ECO:0000313" key="5">
    <source>
        <dbReference type="Proteomes" id="UP001152795"/>
    </source>
</evidence>
<accession>A0A7D9IHN0</accession>
<keyword evidence="5" id="KW-1185">Reference proteome</keyword>
<dbReference type="PANTHER" id="PTHR28570">
    <property type="entry name" value="ASPARTYL AMINOPEPTIDASE"/>
    <property type="match status" value="1"/>
</dbReference>
<evidence type="ECO:0000256" key="2">
    <source>
        <dbReference type="ARBA" id="ARBA00011965"/>
    </source>
</evidence>
<dbReference type="GO" id="GO:0008270">
    <property type="term" value="F:zinc ion binding"/>
    <property type="evidence" value="ECO:0007669"/>
    <property type="project" value="InterPro"/>
</dbReference>